<evidence type="ECO:0000313" key="2">
    <source>
        <dbReference type="Proteomes" id="UP000478052"/>
    </source>
</evidence>
<dbReference type="EMBL" id="VUJU01001659">
    <property type="protein sequence ID" value="KAF0764342.1"/>
    <property type="molecule type" value="Genomic_DNA"/>
</dbReference>
<evidence type="ECO:0000313" key="1">
    <source>
        <dbReference type="EMBL" id="KAF0764342.1"/>
    </source>
</evidence>
<reference evidence="1 2" key="1">
    <citation type="submission" date="2019-08" db="EMBL/GenBank/DDBJ databases">
        <title>Whole genome of Aphis craccivora.</title>
        <authorList>
            <person name="Voronova N.V."/>
            <person name="Shulinski R.S."/>
            <person name="Bandarenka Y.V."/>
            <person name="Zhorov D.G."/>
            <person name="Warner D."/>
        </authorList>
    </citation>
    <scope>NUCLEOTIDE SEQUENCE [LARGE SCALE GENOMIC DNA]</scope>
    <source>
        <strain evidence="1">180601</strain>
        <tissue evidence="1">Whole Body</tissue>
    </source>
</reference>
<dbReference type="OrthoDB" id="6625366at2759"/>
<accession>A0A6G0Z1Z4</accession>
<dbReference type="AlphaFoldDB" id="A0A6G0Z1Z4"/>
<name>A0A6G0Z1Z4_APHCR</name>
<protein>
    <submittedName>
        <fullName evidence="1">Uncharacterized protein</fullName>
    </submittedName>
</protein>
<keyword evidence="2" id="KW-1185">Reference proteome</keyword>
<gene>
    <name evidence="1" type="ORF">FWK35_00024147</name>
</gene>
<proteinExistence type="predicted"/>
<comment type="caution">
    <text evidence="1">The sequence shown here is derived from an EMBL/GenBank/DDBJ whole genome shotgun (WGS) entry which is preliminary data.</text>
</comment>
<dbReference type="Proteomes" id="UP000478052">
    <property type="component" value="Unassembled WGS sequence"/>
</dbReference>
<sequence length="127" mass="14461">MNHNSTSTDLVFIHSNYGFLPDAILKLENQGLSVIEAINIIKNVQNKLENVFCEIGISIHEKFKKVIEKNTGFETIIKINDILTRQGKSFDGLPEDFTVSDLAYFKYAPLTSTDVERSFSRILDYDL</sequence>
<organism evidence="1 2">
    <name type="scientific">Aphis craccivora</name>
    <name type="common">Cowpea aphid</name>
    <dbReference type="NCBI Taxonomy" id="307492"/>
    <lineage>
        <taxon>Eukaryota</taxon>
        <taxon>Metazoa</taxon>
        <taxon>Ecdysozoa</taxon>
        <taxon>Arthropoda</taxon>
        <taxon>Hexapoda</taxon>
        <taxon>Insecta</taxon>
        <taxon>Pterygota</taxon>
        <taxon>Neoptera</taxon>
        <taxon>Paraneoptera</taxon>
        <taxon>Hemiptera</taxon>
        <taxon>Sternorrhyncha</taxon>
        <taxon>Aphidomorpha</taxon>
        <taxon>Aphidoidea</taxon>
        <taxon>Aphididae</taxon>
        <taxon>Aphidini</taxon>
        <taxon>Aphis</taxon>
        <taxon>Aphis</taxon>
    </lineage>
</organism>